<keyword evidence="1" id="KW-0732">Signal</keyword>
<proteinExistence type="predicted"/>
<dbReference type="Proteomes" id="UP001275084">
    <property type="component" value="Unassembled WGS sequence"/>
</dbReference>
<feature type="signal peptide" evidence="1">
    <location>
        <begin position="1"/>
        <end position="33"/>
    </location>
</feature>
<comment type="caution">
    <text evidence="2">The sequence shown here is derived from an EMBL/GenBank/DDBJ whole genome shotgun (WGS) entry which is preliminary data.</text>
</comment>
<name>A0AAJ0HIT9_9PEZI</name>
<reference evidence="2" key="1">
    <citation type="journal article" date="2023" name="Mol. Phylogenet. Evol.">
        <title>Genome-scale phylogeny and comparative genomics of the fungal order Sordariales.</title>
        <authorList>
            <person name="Hensen N."/>
            <person name="Bonometti L."/>
            <person name="Westerberg I."/>
            <person name="Brannstrom I.O."/>
            <person name="Guillou S."/>
            <person name="Cros-Aarteil S."/>
            <person name="Calhoun S."/>
            <person name="Haridas S."/>
            <person name="Kuo A."/>
            <person name="Mondo S."/>
            <person name="Pangilinan J."/>
            <person name="Riley R."/>
            <person name="LaButti K."/>
            <person name="Andreopoulos B."/>
            <person name="Lipzen A."/>
            <person name="Chen C."/>
            <person name="Yan M."/>
            <person name="Daum C."/>
            <person name="Ng V."/>
            <person name="Clum A."/>
            <person name="Steindorff A."/>
            <person name="Ohm R.A."/>
            <person name="Martin F."/>
            <person name="Silar P."/>
            <person name="Natvig D.O."/>
            <person name="Lalanne C."/>
            <person name="Gautier V."/>
            <person name="Ament-Velasquez S.L."/>
            <person name="Kruys A."/>
            <person name="Hutchinson M.I."/>
            <person name="Powell A.J."/>
            <person name="Barry K."/>
            <person name="Miller A.N."/>
            <person name="Grigoriev I.V."/>
            <person name="Debuchy R."/>
            <person name="Gladieux P."/>
            <person name="Hiltunen Thoren M."/>
            <person name="Johannesson H."/>
        </authorList>
    </citation>
    <scope>NUCLEOTIDE SEQUENCE</scope>
    <source>
        <strain evidence="2">CBS 955.72</strain>
    </source>
</reference>
<evidence type="ECO:0000313" key="2">
    <source>
        <dbReference type="EMBL" id="KAK3353157.1"/>
    </source>
</evidence>
<evidence type="ECO:0000256" key="1">
    <source>
        <dbReference type="SAM" id="SignalP"/>
    </source>
</evidence>
<organism evidence="2 3">
    <name type="scientific">Lasiosphaeria hispida</name>
    <dbReference type="NCBI Taxonomy" id="260671"/>
    <lineage>
        <taxon>Eukaryota</taxon>
        <taxon>Fungi</taxon>
        <taxon>Dikarya</taxon>
        <taxon>Ascomycota</taxon>
        <taxon>Pezizomycotina</taxon>
        <taxon>Sordariomycetes</taxon>
        <taxon>Sordariomycetidae</taxon>
        <taxon>Sordariales</taxon>
        <taxon>Lasiosphaeriaceae</taxon>
        <taxon>Lasiosphaeria</taxon>
    </lineage>
</organism>
<sequence length="95" mass="10344">MTKKPAGKARHPKTSGGRGCLFLFFAVVFLARSQPTAIDRFRCRPDMGQSHMATPCAHSRGAAGRVLALTPRPTLLGKGKRDVEGELDWIQQVLA</sequence>
<dbReference type="EMBL" id="JAUIQD010000004">
    <property type="protein sequence ID" value="KAK3353157.1"/>
    <property type="molecule type" value="Genomic_DNA"/>
</dbReference>
<evidence type="ECO:0008006" key="4">
    <source>
        <dbReference type="Google" id="ProtNLM"/>
    </source>
</evidence>
<feature type="chain" id="PRO_5042552733" description="Secreted protein" evidence="1">
    <location>
        <begin position="34"/>
        <end position="95"/>
    </location>
</feature>
<dbReference type="AlphaFoldDB" id="A0AAJ0HIT9"/>
<protein>
    <recommendedName>
        <fullName evidence="4">Secreted protein</fullName>
    </recommendedName>
</protein>
<keyword evidence="3" id="KW-1185">Reference proteome</keyword>
<gene>
    <name evidence="2" type="ORF">B0T25DRAFT_543811</name>
</gene>
<evidence type="ECO:0000313" key="3">
    <source>
        <dbReference type="Proteomes" id="UP001275084"/>
    </source>
</evidence>
<reference evidence="2" key="2">
    <citation type="submission" date="2023-06" db="EMBL/GenBank/DDBJ databases">
        <authorList>
            <consortium name="Lawrence Berkeley National Laboratory"/>
            <person name="Haridas S."/>
            <person name="Hensen N."/>
            <person name="Bonometti L."/>
            <person name="Westerberg I."/>
            <person name="Brannstrom I.O."/>
            <person name="Guillou S."/>
            <person name="Cros-Aarteil S."/>
            <person name="Calhoun S."/>
            <person name="Kuo A."/>
            <person name="Mondo S."/>
            <person name="Pangilinan J."/>
            <person name="Riley R."/>
            <person name="Labutti K."/>
            <person name="Andreopoulos B."/>
            <person name="Lipzen A."/>
            <person name="Chen C."/>
            <person name="Yanf M."/>
            <person name="Daum C."/>
            <person name="Ng V."/>
            <person name="Clum A."/>
            <person name="Steindorff A."/>
            <person name="Ohm R."/>
            <person name="Martin F."/>
            <person name="Silar P."/>
            <person name="Natvig D."/>
            <person name="Lalanne C."/>
            <person name="Gautier V."/>
            <person name="Ament-Velasquez S.L."/>
            <person name="Kruys A."/>
            <person name="Hutchinson M.I."/>
            <person name="Powell A.J."/>
            <person name="Barry K."/>
            <person name="Miller A.N."/>
            <person name="Grigoriev I.V."/>
            <person name="Debuchy R."/>
            <person name="Gladieux P."/>
            <person name="Thoren M.H."/>
            <person name="Johannesson H."/>
        </authorList>
    </citation>
    <scope>NUCLEOTIDE SEQUENCE</scope>
    <source>
        <strain evidence="2">CBS 955.72</strain>
    </source>
</reference>
<accession>A0AAJ0HIT9</accession>